<feature type="chain" id="PRO_5027052458" description="DUF5339 domain-containing protein" evidence="1">
    <location>
        <begin position="20"/>
        <end position="93"/>
    </location>
</feature>
<dbReference type="Proteomes" id="UP000475079">
    <property type="component" value="Unassembled WGS sequence"/>
</dbReference>
<dbReference type="EMBL" id="WHIY01000002">
    <property type="protein sequence ID" value="MPQ49936.1"/>
    <property type="molecule type" value="Genomic_DNA"/>
</dbReference>
<proteinExistence type="predicted"/>
<evidence type="ECO:0008006" key="4">
    <source>
        <dbReference type="Google" id="ProtNLM"/>
    </source>
</evidence>
<dbReference type="InterPro" id="IPR020493">
    <property type="entry name" value="Uncharacterised_HI0310"/>
</dbReference>
<reference evidence="2 3" key="1">
    <citation type="submission" date="2019-10" db="EMBL/GenBank/DDBJ databases">
        <title>Characterization of a new Citrobacter species.</title>
        <authorList>
            <person name="Goncalves Ribeiro T."/>
            <person name="Izdebski R."/>
            <person name="Urbanowicz P."/>
            <person name="Carmeli Y."/>
            <person name="Gniadkowski M."/>
            <person name="Peixe L."/>
        </authorList>
    </citation>
    <scope>NUCLEOTIDE SEQUENCE [LARGE SCALE GENOMIC DNA]</scope>
    <source>
        <strain evidence="2 3">NMI7905_11</strain>
    </source>
</reference>
<feature type="signal peptide" evidence="1">
    <location>
        <begin position="1"/>
        <end position="19"/>
    </location>
</feature>
<dbReference type="RefSeq" id="WP_152402458.1">
    <property type="nucleotide sequence ID" value="NZ_WHIY01000002.1"/>
</dbReference>
<sequence length="93" mass="10074">MKKIFFVVMLTLVSGSSFAAITDTCQQYFDDVDALIVQASKTSDQAKQQMEAMKPQLEEAKKQLAGLPAENQDAGCKQGAAALVQMKQSMGIQ</sequence>
<evidence type="ECO:0000256" key="1">
    <source>
        <dbReference type="SAM" id="SignalP"/>
    </source>
</evidence>
<dbReference type="AlphaFoldDB" id="A0A6L5E3L9"/>
<organism evidence="2 3">
    <name type="scientific">Citrobacter telavivensis</name>
    <dbReference type="NCBI Taxonomy" id="2653932"/>
    <lineage>
        <taxon>Bacteria</taxon>
        <taxon>Pseudomonadati</taxon>
        <taxon>Pseudomonadota</taxon>
        <taxon>Gammaproteobacteria</taxon>
        <taxon>Enterobacterales</taxon>
        <taxon>Enterobacteriaceae</taxon>
        <taxon>Citrobacter</taxon>
    </lineage>
</organism>
<accession>A0A6L5E3L9</accession>
<protein>
    <recommendedName>
        <fullName evidence="4">DUF5339 domain-containing protein</fullName>
    </recommendedName>
</protein>
<gene>
    <name evidence="2" type="ORF">GBB84_03265</name>
</gene>
<keyword evidence="3" id="KW-1185">Reference proteome</keyword>
<evidence type="ECO:0000313" key="2">
    <source>
        <dbReference type="EMBL" id="MPQ49936.1"/>
    </source>
</evidence>
<dbReference type="Pfam" id="PF17274">
    <property type="entry name" value="DUF5339"/>
    <property type="match status" value="1"/>
</dbReference>
<name>A0A6L5E3L9_9ENTR</name>
<keyword evidence="1" id="KW-0732">Signal</keyword>
<evidence type="ECO:0000313" key="3">
    <source>
        <dbReference type="Proteomes" id="UP000475079"/>
    </source>
</evidence>
<comment type="caution">
    <text evidence="2">The sequence shown here is derived from an EMBL/GenBank/DDBJ whole genome shotgun (WGS) entry which is preliminary data.</text>
</comment>